<dbReference type="InterPro" id="IPR002508">
    <property type="entry name" value="MurNAc-LAA_cat"/>
</dbReference>
<feature type="transmembrane region" description="Helical" evidence="5">
    <location>
        <begin position="459"/>
        <end position="481"/>
    </location>
</feature>
<evidence type="ECO:0000256" key="3">
    <source>
        <dbReference type="PROSITE-ProRule" id="PRU00221"/>
    </source>
</evidence>
<evidence type="ECO:0000256" key="5">
    <source>
        <dbReference type="SAM" id="Phobius"/>
    </source>
</evidence>
<dbReference type="PRINTS" id="PR00320">
    <property type="entry name" value="GPROTEINBRPT"/>
</dbReference>
<feature type="repeat" description="WD" evidence="3">
    <location>
        <begin position="733"/>
        <end position="774"/>
    </location>
</feature>
<feature type="coiled-coil region" evidence="4">
    <location>
        <begin position="429"/>
        <end position="456"/>
    </location>
</feature>
<dbReference type="InterPro" id="IPR001680">
    <property type="entry name" value="WD40_rpt"/>
</dbReference>
<evidence type="ECO:0000256" key="1">
    <source>
        <dbReference type="ARBA" id="ARBA00022574"/>
    </source>
</evidence>
<dbReference type="Gene3D" id="2.130.10.10">
    <property type="entry name" value="YVTN repeat-like/Quinoprotein amine dehydrogenase"/>
    <property type="match status" value="7"/>
</dbReference>
<feature type="repeat" description="WD" evidence="3">
    <location>
        <begin position="932"/>
        <end position="973"/>
    </location>
</feature>
<dbReference type="SUPFAM" id="SSF53187">
    <property type="entry name" value="Zn-dependent exopeptidases"/>
    <property type="match status" value="1"/>
</dbReference>
<dbReference type="CDD" id="cd00200">
    <property type="entry name" value="WD40"/>
    <property type="match status" value="2"/>
</dbReference>
<dbReference type="GO" id="GO:0008745">
    <property type="term" value="F:N-acetylmuramoyl-L-alanine amidase activity"/>
    <property type="evidence" value="ECO:0007669"/>
    <property type="project" value="InterPro"/>
</dbReference>
<evidence type="ECO:0000256" key="4">
    <source>
        <dbReference type="SAM" id="Coils"/>
    </source>
</evidence>
<dbReference type="Gene3D" id="3.40.50.300">
    <property type="entry name" value="P-loop containing nucleotide triphosphate hydrolases"/>
    <property type="match status" value="1"/>
</dbReference>
<feature type="repeat" description="WD" evidence="3">
    <location>
        <begin position="599"/>
        <end position="640"/>
    </location>
</feature>
<dbReference type="PROSITE" id="PS00678">
    <property type="entry name" value="WD_REPEATS_1"/>
    <property type="match status" value="7"/>
</dbReference>
<keyword evidence="4" id="KW-0175">Coiled coil</keyword>
<dbReference type="Proteomes" id="UP000252107">
    <property type="component" value="Unassembled WGS sequence"/>
</dbReference>
<dbReference type="InterPro" id="IPR027417">
    <property type="entry name" value="P-loop_NTPase"/>
</dbReference>
<dbReference type="EMBL" id="LXQD01000030">
    <property type="protein sequence ID" value="RCJ40992.1"/>
    <property type="molecule type" value="Genomic_DNA"/>
</dbReference>
<dbReference type="PROSITE" id="PS50294">
    <property type="entry name" value="WD_REPEATS_REGION"/>
    <property type="match status" value="10"/>
</dbReference>
<evidence type="ECO:0000259" key="6">
    <source>
        <dbReference type="SMART" id="SM00646"/>
    </source>
</evidence>
<feature type="repeat" description="WD" evidence="3">
    <location>
        <begin position="1137"/>
        <end position="1171"/>
    </location>
</feature>
<dbReference type="InterPro" id="IPR036322">
    <property type="entry name" value="WD40_repeat_dom_sf"/>
</dbReference>
<evidence type="ECO:0000313" key="7">
    <source>
        <dbReference type="EMBL" id="RCJ40992.1"/>
    </source>
</evidence>
<feature type="repeat" description="WD" evidence="3">
    <location>
        <begin position="858"/>
        <end position="889"/>
    </location>
</feature>
<dbReference type="InterPro" id="IPR019775">
    <property type="entry name" value="WD40_repeat_CS"/>
</dbReference>
<keyword evidence="5" id="KW-0812">Transmembrane</keyword>
<dbReference type="SMART" id="SM00320">
    <property type="entry name" value="WD40"/>
    <property type="match status" value="16"/>
</dbReference>
<dbReference type="SUPFAM" id="SSF52540">
    <property type="entry name" value="P-loop containing nucleoside triphosphate hydrolases"/>
    <property type="match status" value="1"/>
</dbReference>
<sequence length="1450" mass="160799">MNAAQNPAYEYQVGGSLPIDAPTYIVRQADQDLYQGLKAGEFCYILNSRQMGKSSLRVQVMQKLRAEGFACAAIDLTRIGSQQVTPDQWYAGIIRILVSSFELSEKFNLRSWWPEHDHLSPVQRLSEFIEEVVLPEIDKNIVIFIDEIDGVLNLKHSVGTDDFFAFIRDCYNRRADKPEYKRLTFSLLGVATPSDLIEDKKRTPFNIGRAIELSGFSLEEAQPLAIGLVGIVSNPQLILQEILAWTGGQPFLTQKLCRFILGASLPLSDNNETLWLENLVRYRVIENWEVQDEPEHLRTISERILSSEKRAGRLLVLYQQILQQEEVLANDSSEQMELRLSGLIVKEQGCLKVYNRIYQSVFNLNWVNQALANLRPYAELIELWLASNRQDESRLLRGQALKDANTWARDKSLSDLDYQFLAASEDLDKRDVQKKLAAEEQAKQVLAEANHKANQRIRIGTVVLGLTLVGAAISGIFILSITKQVQLAKKGTELEKKGILNIEQFESDSVKTLVAAIETGQELKKLVDDNRLKELADYPTTSPILALQTILDKMLQPKVLPEKNIIDSASFSPDGQYIFTIANKTVKVWNLSGQEIITLKGHQGRVNTASFSSDGQRIVTAADDKTVKVWNLSGQEIITLKGHQGRVNTASFSSDGQRIVTAASDKTVKVWNLSGQAIITLKHKDSVKSASFSRSEQYIVTISSQEDKTDNLNDKPPVIAKVWNLSGQEIFSLKTNQSKVDSASFSPDGQRIVIAGDDKTASVWDLSGRKILTLKHNDIVRSASFSPNGNYIITTSDPNNIAQVWDDSGSPIPVFTERENLKSVSFSPNQNYIVTTSEPNNIVKVWNWYRGELRNIVNLSHVNPVNSVSFSPDEKHIVTITSDGSARIWLVQPLPLPGYLGSFSPDGKQILTISLDKTAKIWDLSGQEIATLQGNQDIVNSASFSPDGKYILTTSLSKIAKLWDLSGQQIATLQGHQDILTSASFSPHSPYIVTTSVDKTAKLWDLSGQQIATLQGHQGIVNSASFSPDGKRIVTAADDKTAKVWDLSGREIATLKSHESIVNSASFSPDGKRIVTASNDKTAKIWDISGRHLATMKGHLGVVNNASFSPNGQNIVTSSIDNTAKLWSSSGELIVSLQGHQGIVNSASFSPDGKHILTTSLDETARVWSLSGRELASWSDVSKASFSPDGQNILTTSFNNYAYIRSVKNLDQLLIQGCEWLQGYIPYRADIRETLKLPTWQQAGQICNFLSTVPLTSSSLTLQQKYIVVVDPGHGFPPDTGTKSIVLEDDVNLSISKKIAEILQQYGIQVVLTRDTYDNVSVNSINESLRYRVNKARQVGASLFVSIHATAFNGKVNGVETYYLGKNQRLARVVHSSIIQNINGLRDRGLKSVNFFILRNNTVPAILIETGFIDHPKDGLRSNNVDYHNQMADAIASGILKYLQQNEVTE</sequence>
<feature type="repeat" description="WD" evidence="3">
    <location>
        <begin position="1055"/>
        <end position="1096"/>
    </location>
</feature>
<keyword evidence="1 3" id="KW-0853">WD repeat</keyword>
<feature type="repeat" description="WD" evidence="3">
    <location>
        <begin position="1014"/>
        <end position="1055"/>
    </location>
</feature>
<feature type="repeat" description="WD" evidence="3">
    <location>
        <begin position="973"/>
        <end position="1014"/>
    </location>
</feature>
<protein>
    <recommendedName>
        <fullName evidence="6">MurNAc-LAA domain-containing protein</fullName>
    </recommendedName>
</protein>
<accession>A0A367S0M7</accession>
<dbReference type="Gene3D" id="3.40.630.40">
    <property type="entry name" value="Zn-dependent exopeptidases"/>
    <property type="match status" value="1"/>
</dbReference>
<dbReference type="InterPro" id="IPR020472">
    <property type="entry name" value="WD40_PAC1"/>
</dbReference>
<gene>
    <name evidence="7" type="ORF">A6770_36650</name>
</gene>
<proteinExistence type="predicted"/>
<dbReference type="PANTHER" id="PTHR22847:SF637">
    <property type="entry name" value="WD REPEAT DOMAIN 5B"/>
    <property type="match status" value="1"/>
</dbReference>
<dbReference type="SMART" id="SM00646">
    <property type="entry name" value="Ami_3"/>
    <property type="match status" value="1"/>
</dbReference>
<dbReference type="Pfam" id="PF14516">
    <property type="entry name" value="AAA_35"/>
    <property type="match status" value="1"/>
</dbReference>
<organism evidence="7 8">
    <name type="scientific">Nostoc minutum NIES-26</name>
    <dbReference type="NCBI Taxonomy" id="1844469"/>
    <lineage>
        <taxon>Bacteria</taxon>
        <taxon>Bacillati</taxon>
        <taxon>Cyanobacteriota</taxon>
        <taxon>Cyanophyceae</taxon>
        <taxon>Nostocales</taxon>
        <taxon>Nostocaceae</taxon>
        <taxon>Nostoc</taxon>
    </lineage>
</organism>
<keyword evidence="5" id="KW-1133">Transmembrane helix</keyword>
<dbReference type="InterPro" id="IPR015943">
    <property type="entry name" value="WD40/YVTN_repeat-like_dom_sf"/>
</dbReference>
<feature type="repeat" description="WD" evidence="3">
    <location>
        <begin position="640"/>
        <end position="681"/>
    </location>
</feature>
<evidence type="ECO:0000313" key="8">
    <source>
        <dbReference type="Proteomes" id="UP000252107"/>
    </source>
</evidence>
<dbReference type="GO" id="GO:0009253">
    <property type="term" value="P:peptidoglycan catabolic process"/>
    <property type="evidence" value="ECO:0007669"/>
    <property type="project" value="InterPro"/>
</dbReference>
<reference evidence="7" key="1">
    <citation type="submission" date="2016-04" db="EMBL/GenBank/DDBJ databases">
        <authorList>
            <person name="Tabuchi Yagui T.R."/>
        </authorList>
    </citation>
    <scope>NUCLEOTIDE SEQUENCE [LARGE SCALE GENOMIC DNA]</scope>
    <source>
        <strain evidence="7">NIES-26</strain>
    </source>
</reference>
<dbReference type="PROSITE" id="PS50082">
    <property type="entry name" value="WD_REPEATS_2"/>
    <property type="match status" value="11"/>
</dbReference>
<keyword evidence="8" id="KW-1185">Reference proteome</keyword>
<dbReference type="SUPFAM" id="SSF50978">
    <property type="entry name" value="WD40 repeat-like"/>
    <property type="match status" value="2"/>
</dbReference>
<feature type="domain" description="MurNAc-LAA" evidence="6">
    <location>
        <begin position="1333"/>
        <end position="1440"/>
    </location>
</feature>
<keyword evidence="2" id="KW-0677">Repeat</keyword>
<feature type="repeat" description="WD" evidence="3">
    <location>
        <begin position="1096"/>
        <end position="1128"/>
    </location>
</feature>
<dbReference type="PANTHER" id="PTHR22847">
    <property type="entry name" value="WD40 REPEAT PROTEIN"/>
    <property type="match status" value="1"/>
</dbReference>
<dbReference type="Pfam" id="PF01520">
    <property type="entry name" value="Amidase_3"/>
    <property type="match status" value="1"/>
</dbReference>
<name>A0A367S0M7_9NOSO</name>
<dbReference type="Pfam" id="PF00400">
    <property type="entry name" value="WD40"/>
    <property type="match status" value="14"/>
</dbReference>
<dbReference type="CDD" id="cd02696">
    <property type="entry name" value="MurNAc-LAA"/>
    <property type="match status" value="1"/>
</dbReference>
<comment type="caution">
    <text evidence="7">The sequence shown here is derived from an EMBL/GenBank/DDBJ whole genome shotgun (WGS) entry which is preliminary data.</text>
</comment>
<keyword evidence="5" id="KW-0472">Membrane</keyword>
<evidence type="ECO:0000256" key="2">
    <source>
        <dbReference type="ARBA" id="ARBA00022737"/>
    </source>
</evidence>
<feature type="repeat" description="WD" evidence="3">
    <location>
        <begin position="902"/>
        <end position="932"/>
    </location>
</feature>